<dbReference type="Proteomes" id="UP000324222">
    <property type="component" value="Unassembled WGS sequence"/>
</dbReference>
<comment type="caution">
    <text evidence="1">The sequence shown here is derived from an EMBL/GenBank/DDBJ whole genome shotgun (WGS) entry which is preliminary data.</text>
</comment>
<keyword evidence="2" id="KW-1185">Reference proteome</keyword>
<protein>
    <submittedName>
        <fullName evidence="1">Uncharacterized protein</fullName>
    </submittedName>
</protein>
<organism evidence="1 2">
    <name type="scientific">Portunus trituberculatus</name>
    <name type="common">Swimming crab</name>
    <name type="synonym">Neptunus trituberculatus</name>
    <dbReference type="NCBI Taxonomy" id="210409"/>
    <lineage>
        <taxon>Eukaryota</taxon>
        <taxon>Metazoa</taxon>
        <taxon>Ecdysozoa</taxon>
        <taxon>Arthropoda</taxon>
        <taxon>Crustacea</taxon>
        <taxon>Multicrustacea</taxon>
        <taxon>Malacostraca</taxon>
        <taxon>Eumalacostraca</taxon>
        <taxon>Eucarida</taxon>
        <taxon>Decapoda</taxon>
        <taxon>Pleocyemata</taxon>
        <taxon>Brachyura</taxon>
        <taxon>Eubrachyura</taxon>
        <taxon>Portunoidea</taxon>
        <taxon>Portunidae</taxon>
        <taxon>Portuninae</taxon>
        <taxon>Portunus</taxon>
    </lineage>
</organism>
<evidence type="ECO:0000313" key="2">
    <source>
        <dbReference type="Proteomes" id="UP000324222"/>
    </source>
</evidence>
<evidence type="ECO:0000313" key="1">
    <source>
        <dbReference type="EMBL" id="MPC42844.1"/>
    </source>
</evidence>
<dbReference type="EMBL" id="VSRR010005590">
    <property type="protein sequence ID" value="MPC42844.1"/>
    <property type="molecule type" value="Genomic_DNA"/>
</dbReference>
<accession>A0A5B7FE99</accession>
<dbReference type="AlphaFoldDB" id="A0A5B7FE99"/>
<reference evidence="1 2" key="1">
    <citation type="submission" date="2019-05" db="EMBL/GenBank/DDBJ databases">
        <title>Another draft genome of Portunus trituberculatus and its Hox gene families provides insights of decapod evolution.</title>
        <authorList>
            <person name="Jeong J.-H."/>
            <person name="Song I."/>
            <person name="Kim S."/>
            <person name="Choi T."/>
            <person name="Kim D."/>
            <person name="Ryu S."/>
            <person name="Kim W."/>
        </authorList>
    </citation>
    <scope>NUCLEOTIDE SEQUENCE [LARGE SCALE GENOMIC DNA]</scope>
    <source>
        <tissue evidence="1">Muscle</tissue>
    </source>
</reference>
<gene>
    <name evidence="1" type="ORF">E2C01_036474</name>
</gene>
<sequence>MVLVLKGLKRLKLRYIHSYQQLAYLKPLTTAPLQYAAVYRSM</sequence>
<proteinExistence type="predicted"/>
<name>A0A5B7FE99_PORTR</name>